<accession>A0A3E0AVS6</accession>
<evidence type="ECO:0000313" key="14">
    <source>
        <dbReference type="Proteomes" id="UP000257076"/>
    </source>
</evidence>
<evidence type="ECO:0000256" key="4">
    <source>
        <dbReference type="ARBA" id="ARBA00016460"/>
    </source>
</evidence>
<evidence type="ECO:0000256" key="9">
    <source>
        <dbReference type="ARBA" id="ARBA00030409"/>
    </source>
</evidence>
<dbReference type="Gene3D" id="3.30.470.20">
    <property type="entry name" value="ATP-grasp fold, B domain"/>
    <property type="match status" value="1"/>
</dbReference>
<dbReference type="CDD" id="cd01415">
    <property type="entry name" value="SAICAR_synt_PurC"/>
    <property type="match status" value="1"/>
</dbReference>
<gene>
    <name evidence="11" type="primary">purC</name>
    <name evidence="13" type="ORF">DFR63_1613</name>
</gene>
<evidence type="ECO:0000256" key="11">
    <source>
        <dbReference type="HAMAP-Rule" id="MF_00137"/>
    </source>
</evidence>
<evidence type="ECO:0000256" key="8">
    <source>
        <dbReference type="ARBA" id="ARBA00022840"/>
    </source>
</evidence>
<protein>
    <recommendedName>
        <fullName evidence="4 11">Phosphoribosylaminoimidazole-succinocarboxamide synthase</fullName>
        <ecNumber evidence="3 11">6.3.2.6</ecNumber>
    </recommendedName>
    <alternativeName>
        <fullName evidence="9 11">SAICAR synthetase</fullName>
    </alternativeName>
</protein>
<dbReference type="GO" id="GO:0005524">
    <property type="term" value="F:ATP binding"/>
    <property type="evidence" value="ECO:0007669"/>
    <property type="project" value="UniProtKB-KW"/>
</dbReference>
<evidence type="ECO:0000256" key="1">
    <source>
        <dbReference type="ARBA" id="ARBA00004672"/>
    </source>
</evidence>
<dbReference type="GO" id="GO:0009236">
    <property type="term" value="P:cobalamin biosynthetic process"/>
    <property type="evidence" value="ECO:0007669"/>
    <property type="project" value="InterPro"/>
</dbReference>
<comment type="pathway">
    <text evidence="1 11">Purine metabolism; IMP biosynthesis via de novo pathway; 5-amino-1-(5-phospho-D-ribosyl)imidazole-4-carboxamide from 5-amino-1-(5-phospho-D-ribosyl)imidazole-4-carboxylate: step 1/2.</text>
</comment>
<evidence type="ECO:0000313" key="13">
    <source>
        <dbReference type="EMBL" id="REG23866.1"/>
    </source>
</evidence>
<dbReference type="GO" id="GO:0004639">
    <property type="term" value="F:phosphoribosylaminoimidazolesuccinocarboxamide synthase activity"/>
    <property type="evidence" value="ECO:0007669"/>
    <property type="project" value="UniProtKB-UniRule"/>
</dbReference>
<evidence type="ECO:0000256" key="7">
    <source>
        <dbReference type="ARBA" id="ARBA00022755"/>
    </source>
</evidence>
<dbReference type="Proteomes" id="UP000257076">
    <property type="component" value="Unassembled WGS sequence"/>
</dbReference>
<dbReference type="InterPro" id="IPR028923">
    <property type="entry name" value="SAICAR_synt/ADE2_N"/>
</dbReference>
<reference evidence="13 14" key="1">
    <citation type="submission" date="2018-08" db="EMBL/GenBank/DDBJ databases">
        <title>Genomic Encyclopedia of Type Strains, Phase IV (KMG-IV): sequencing the most valuable type-strain genomes for metagenomic binning, comparative biology and taxonomic classification.</title>
        <authorList>
            <person name="Goeker M."/>
        </authorList>
    </citation>
    <scope>NUCLEOTIDE SEQUENCE [LARGE SCALE GENOMIC DNA]</scope>
    <source>
        <strain evidence="13 14">DSM 17274</strain>
    </source>
</reference>
<keyword evidence="7 11" id="KW-0658">Purine biosynthesis</keyword>
<dbReference type="Gene3D" id="3.30.200.20">
    <property type="entry name" value="Phosphorylase Kinase, domain 1"/>
    <property type="match status" value="1"/>
</dbReference>
<dbReference type="PANTHER" id="PTHR43599">
    <property type="entry name" value="MULTIFUNCTIONAL PROTEIN ADE2"/>
    <property type="match status" value="1"/>
</dbReference>
<dbReference type="InterPro" id="IPR050089">
    <property type="entry name" value="SAICAR_synthetase"/>
</dbReference>
<evidence type="ECO:0000256" key="3">
    <source>
        <dbReference type="ARBA" id="ARBA00012217"/>
    </source>
</evidence>
<dbReference type="EC" id="6.3.2.6" evidence="3 11"/>
<evidence type="ECO:0000259" key="12">
    <source>
        <dbReference type="Pfam" id="PF01259"/>
    </source>
</evidence>
<evidence type="ECO:0000256" key="10">
    <source>
        <dbReference type="ARBA" id="ARBA00048475"/>
    </source>
</evidence>
<dbReference type="GO" id="GO:0006189">
    <property type="term" value="P:'de novo' IMP biosynthetic process"/>
    <property type="evidence" value="ECO:0007669"/>
    <property type="project" value="UniProtKB-UniRule"/>
</dbReference>
<keyword evidence="5 11" id="KW-0436">Ligase</keyword>
<comment type="catalytic activity">
    <reaction evidence="10 11">
        <text>5-amino-1-(5-phospho-D-ribosyl)imidazole-4-carboxylate + L-aspartate + ATP = (2S)-2-[5-amino-1-(5-phospho-beta-D-ribosyl)imidazole-4-carboxamido]succinate + ADP + phosphate + 2 H(+)</text>
        <dbReference type="Rhea" id="RHEA:22628"/>
        <dbReference type="ChEBI" id="CHEBI:15378"/>
        <dbReference type="ChEBI" id="CHEBI:29991"/>
        <dbReference type="ChEBI" id="CHEBI:30616"/>
        <dbReference type="ChEBI" id="CHEBI:43474"/>
        <dbReference type="ChEBI" id="CHEBI:58443"/>
        <dbReference type="ChEBI" id="CHEBI:77657"/>
        <dbReference type="ChEBI" id="CHEBI:456216"/>
        <dbReference type="EC" id="6.3.2.6"/>
    </reaction>
</comment>
<dbReference type="PANTHER" id="PTHR43599:SF3">
    <property type="entry name" value="SI:DKEY-6E2.2"/>
    <property type="match status" value="1"/>
</dbReference>
<dbReference type="HAMAP" id="MF_00137">
    <property type="entry name" value="SAICAR_synth"/>
    <property type="match status" value="1"/>
</dbReference>
<dbReference type="FunFam" id="3.30.470.20:FF:000006">
    <property type="entry name" value="Phosphoribosylaminoimidazole-succinocarboxamide synthase"/>
    <property type="match status" value="1"/>
</dbReference>
<sequence length="233" mass="26061">MTLLYEGKAKSVYETDDKNVLSIEYKDEVTAGNGEKHDFIPGKGHLNNIISAALFERLHAFGIPSHFIAKTGEASQLVKRVDIIPLEVVVRNTAAGNIVKRLGVTEGEVFETPLVEFYLKEDSLNDPIVTEDHIKLLGHGTDSNVAELKEKALAVNEVLTGIMNKMNLTLVDFKIEFGRDVEGNILLADEISPDTCRLWDKDTNENFDKDVYRNDTGSLIDTYNKFYNKLEGI</sequence>
<dbReference type="OrthoDB" id="9801549at2"/>
<keyword evidence="14" id="KW-1185">Reference proteome</keyword>
<dbReference type="Pfam" id="PF01259">
    <property type="entry name" value="SAICAR_synt"/>
    <property type="match status" value="1"/>
</dbReference>
<dbReference type="InterPro" id="IPR033934">
    <property type="entry name" value="SAICAR_synt_PurC"/>
</dbReference>
<organism evidence="13 14">
    <name type="scientific">Jeotgalicoccus halotolerans</name>
    <dbReference type="NCBI Taxonomy" id="157227"/>
    <lineage>
        <taxon>Bacteria</taxon>
        <taxon>Bacillati</taxon>
        <taxon>Bacillota</taxon>
        <taxon>Bacilli</taxon>
        <taxon>Bacillales</taxon>
        <taxon>Staphylococcaceae</taxon>
        <taxon>Jeotgalicoccus</taxon>
    </lineage>
</organism>
<dbReference type="NCBIfam" id="TIGR00081">
    <property type="entry name" value="purC"/>
    <property type="match status" value="1"/>
</dbReference>
<evidence type="ECO:0000256" key="5">
    <source>
        <dbReference type="ARBA" id="ARBA00022598"/>
    </source>
</evidence>
<proteinExistence type="inferred from homology"/>
<dbReference type="InterPro" id="IPR018236">
    <property type="entry name" value="SAICAR_synthetase_CS"/>
</dbReference>
<dbReference type="AlphaFoldDB" id="A0A3E0AVS6"/>
<dbReference type="SUPFAM" id="SSF56104">
    <property type="entry name" value="SAICAR synthase-like"/>
    <property type="match status" value="1"/>
</dbReference>
<comment type="caution">
    <text evidence="13">The sequence shown here is derived from an EMBL/GenBank/DDBJ whole genome shotgun (WGS) entry which is preliminary data.</text>
</comment>
<keyword evidence="6 11" id="KW-0547">Nucleotide-binding</keyword>
<keyword evidence="8 11" id="KW-0067">ATP-binding</keyword>
<comment type="similarity">
    <text evidence="2 11">Belongs to the SAICAR synthetase family.</text>
</comment>
<dbReference type="UniPathway" id="UPA00074">
    <property type="reaction ID" value="UER00131"/>
</dbReference>
<evidence type="ECO:0000256" key="6">
    <source>
        <dbReference type="ARBA" id="ARBA00022741"/>
    </source>
</evidence>
<dbReference type="EMBL" id="QUMW01000012">
    <property type="protein sequence ID" value="REG23866.1"/>
    <property type="molecule type" value="Genomic_DNA"/>
</dbReference>
<dbReference type="PROSITE" id="PS01058">
    <property type="entry name" value="SAICAR_SYNTHETASE_2"/>
    <property type="match status" value="1"/>
</dbReference>
<name>A0A3E0AVS6_9STAP</name>
<dbReference type="RefSeq" id="WP_115885407.1">
    <property type="nucleotide sequence ID" value="NZ_CBCSHX010000006.1"/>
</dbReference>
<dbReference type="InterPro" id="IPR001636">
    <property type="entry name" value="SAICAR_synth"/>
</dbReference>
<evidence type="ECO:0000256" key="2">
    <source>
        <dbReference type="ARBA" id="ARBA00010190"/>
    </source>
</evidence>
<feature type="domain" description="SAICAR synthetase/ADE2 N-terminal" evidence="12">
    <location>
        <begin position="3"/>
        <end position="228"/>
    </location>
</feature>